<name>A0A5J4VYV4_9EUKA</name>
<dbReference type="InterPro" id="IPR000504">
    <property type="entry name" value="RRM_dom"/>
</dbReference>
<dbReference type="GO" id="GO:0003729">
    <property type="term" value="F:mRNA binding"/>
    <property type="evidence" value="ECO:0007669"/>
    <property type="project" value="InterPro"/>
</dbReference>
<comment type="caution">
    <text evidence="5">The sequence shown here is derived from an EMBL/GenBank/DDBJ whole genome shotgun (WGS) entry which is preliminary data.</text>
</comment>
<protein>
    <submittedName>
        <fullName evidence="5">Putative RNA-binding protein 42</fullName>
    </submittedName>
</protein>
<dbReference type="Pfam" id="PF00076">
    <property type="entry name" value="RRM_1"/>
    <property type="match status" value="1"/>
</dbReference>
<dbReference type="PANTHER" id="PTHR47640">
    <property type="entry name" value="TRNA SELENOCYSTEINE 1-ASSOCIATED PROTEIN 1-RELATED-RELATED"/>
    <property type="match status" value="1"/>
</dbReference>
<dbReference type="InterPro" id="IPR034215">
    <property type="entry name" value="RBM42_RRM"/>
</dbReference>
<dbReference type="EMBL" id="SNRW01004358">
    <property type="protein sequence ID" value="KAA6387483.1"/>
    <property type="molecule type" value="Genomic_DNA"/>
</dbReference>
<evidence type="ECO:0000256" key="1">
    <source>
        <dbReference type="ARBA" id="ARBA00022884"/>
    </source>
</evidence>
<dbReference type="PANTHER" id="PTHR47640:SF11">
    <property type="entry name" value="RNA-BINDING PROTEIN 42"/>
    <property type="match status" value="1"/>
</dbReference>
<dbReference type="SMART" id="SM00360">
    <property type="entry name" value="RRM"/>
    <property type="match status" value="1"/>
</dbReference>
<evidence type="ECO:0000313" key="5">
    <source>
        <dbReference type="EMBL" id="KAA6387483.1"/>
    </source>
</evidence>
<evidence type="ECO:0000259" key="4">
    <source>
        <dbReference type="PROSITE" id="PS50102"/>
    </source>
</evidence>
<evidence type="ECO:0000313" key="6">
    <source>
        <dbReference type="Proteomes" id="UP000324800"/>
    </source>
</evidence>
<organism evidence="5 6">
    <name type="scientific">Streblomastix strix</name>
    <dbReference type="NCBI Taxonomy" id="222440"/>
    <lineage>
        <taxon>Eukaryota</taxon>
        <taxon>Metamonada</taxon>
        <taxon>Preaxostyla</taxon>
        <taxon>Oxymonadida</taxon>
        <taxon>Streblomastigidae</taxon>
        <taxon>Streblomastix</taxon>
    </lineage>
</organism>
<dbReference type="AlphaFoldDB" id="A0A5J4VYV4"/>
<dbReference type="InterPro" id="IPR035979">
    <property type="entry name" value="RBD_domain_sf"/>
</dbReference>
<sequence length="174" mass="20229">MTARGYQGRNTLNTSAQQHDQPLLPQPAFTDNDEENNEQETVSSGAGVPVKKLKKKQLRYCGGKTWEDKTLLEWPENDFRMWVGDLGNDVTDDILSRAFGSYPSFQKAHVVRDIKTKKSKGYGFLSFGQQEDYLRAFREMNGKYVGSRPLRLRKSNWKERSYEFGKKKEQKKMY</sequence>
<dbReference type="CDD" id="cd12383">
    <property type="entry name" value="RRM_RBM42"/>
    <property type="match status" value="1"/>
</dbReference>
<dbReference type="PROSITE" id="PS50102">
    <property type="entry name" value="RRM"/>
    <property type="match status" value="1"/>
</dbReference>
<evidence type="ECO:0000256" key="3">
    <source>
        <dbReference type="SAM" id="MobiDB-lite"/>
    </source>
</evidence>
<dbReference type="OrthoDB" id="1749473at2759"/>
<gene>
    <name evidence="5" type="ORF">EZS28_016991</name>
</gene>
<dbReference type="Gene3D" id="3.30.70.330">
    <property type="match status" value="1"/>
</dbReference>
<accession>A0A5J4VYV4</accession>
<dbReference type="Proteomes" id="UP000324800">
    <property type="component" value="Unassembled WGS sequence"/>
</dbReference>
<feature type="domain" description="RRM" evidence="4">
    <location>
        <begin position="79"/>
        <end position="157"/>
    </location>
</feature>
<dbReference type="SUPFAM" id="SSF54928">
    <property type="entry name" value="RNA-binding domain, RBD"/>
    <property type="match status" value="1"/>
</dbReference>
<keyword evidence="1 2" id="KW-0694">RNA-binding</keyword>
<feature type="region of interest" description="Disordered" evidence="3">
    <location>
        <begin position="1"/>
        <end position="48"/>
    </location>
</feature>
<reference evidence="5 6" key="1">
    <citation type="submission" date="2019-03" db="EMBL/GenBank/DDBJ databases">
        <title>Single cell metagenomics reveals metabolic interactions within the superorganism composed of flagellate Streblomastix strix and complex community of Bacteroidetes bacteria on its surface.</title>
        <authorList>
            <person name="Treitli S.C."/>
            <person name="Kolisko M."/>
            <person name="Husnik F."/>
            <person name="Keeling P."/>
            <person name="Hampl V."/>
        </authorList>
    </citation>
    <scope>NUCLEOTIDE SEQUENCE [LARGE SCALE GENOMIC DNA]</scope>
    <source>
        <strain evidence="5">ST1C</strain>
    </source>
</reference>
<feature type="compositionally biased region" description="Polar residues" evidence="3">
    <location>
        <begin position="8"/>
        <end position="20"/>
    </location>
</feature>
<dbReference type="InterPro" id="IPR012677">
    <property type="entry name" value="Nucleotide-bd_a/b_plait_sf"/>
</dbReference>
<evidence type="ECO:0000256" key="2">
    <source>
        <dbReference type="PROSITE-ProRule" id="PRU00176"/>
    </source>
</evidence>
<proteinExistence type="predicted"/>
<dbReference type="InterPro" id="IPR050825">
    <property type="entry name" value="RBM42_RBP45_47-like"/>
</dbReference>